<dbReference type="Proteomes" id="UP000315303">
    <property type="component" value="Unassembled WGS sequence"/>
</dbReference>
<keyword evidence="3" id="KW-1185">Reference proteome</keyword>
<gene>
    <name evidence="2" type="ORF">EPA86_02575</name>
</gene>
<dbReference type="SUPFAM" id="SSF55729">
    <property type="entry name" value="Acyl-CoA N-acyltransferases (Nat)"/>
    <property type="match status" value="1"/>
</dbReference>
<name>A0A502L242_9GAMM</name>
<reference evidence="2 3" key="1">
    <citation type="submission" date="2019-01" db="EMBL/GenBank/DDBJ databases">
        <title>Litorilituus lipolytica sp. nov., isolated from intertidal sand of the Yellow Sea in China.</title>
        <authorList>
            <person name="Liu A."/>
        </authorList>
    </citation>
    <scope>NUCLEOTIDE SEQUENCE [LARGE SCALE GENOMIC DNA]</scope>
    <source>
        <strain evidence="2 3">RZ04</strain>
    </source>
</reference>
<feature type="domain" description="N-acetyltransferase" evidence="1">
    <location>
        <begin position="13"/>
        <end position="151"/>
    </location>
</feature>
<organism evidence="2 3">
    <name type="scientific">Litorilituus lipolyticus</name>
    <dbReference type="NCBI Taxonomy" id="2491017"/>
    <lineage>
        <taxon>Bacteria</taxon>
        <taxon>Pseudomonadati</taxon>
        <taxon>Pseudomonadota</taxon>
        <taxon>Gammaproteobacteria</taxon>
        <taxon>Alteromonadales</taxon>
        <taxon>Colwelliaceae</taxon>
        <taxon>Litorilituus</taxon>
    </lineage>
</organism>
<protein>
    <submittedName>
        <fullName evidence="2">N-acetyltransferase</fullName>
    </submittedName>
</protein>
<dbReference type="Gene3D" id="3.40.630.30">
    <property type="match status" value="1"/>
</dbReference>
<dbReference type="GO" id="GO:0016747">
    <property type="term" value="F:acyltransferase activity, transferring groups other than amino-acyl groups"/>
    <property type="evidence" value="ECO:0007669"/>
    <property type="project" value="InterPro"/>
</dbReference>
<dbReference type="OrthoDB" id="5295305at2"/>
<sequence>MFEPTVLETSLVKLTPMTLDHLREFRLAGNYPEVWQHMPMNRCETDELAMAWMSDAINDMNNGKQLAFVTLDKKTNQVIGSTRFIRQDREHRKLEIGYTFITPKFQRSYVNSHAKFLMLQHAFEQLGIARVEICTHENNQQSRTAIARIGGKFEGILRKHRRSPNGEYRNTAMFSIIDEQWPEVKKRLLNTGNTVEEFFHVP</sequence>
<proteinExistence type="predicted"/>
<accession>A0A502L242</accession>
<dbReference type="RefSeq" id="WP_140601596.1">
    <property type="nucleotide sequence ID" value="NZ_SAWY01000005.1"/>
</dbReference>
<dbReference type="Pfam" id="PF13302">
    <property type="entry name" value="Acetyltransf_3"/>
    <property type="match status" value="1"/>
</dbReference>
<evidence type="ECO:0000259" key="1">
    <source>
        <dbReference type="Pfam" id="PF13302"/>
    </source>
</evidence>
<dbReference type="PANTHER" id="PTHR43610">
    <property type="entry name" value="BLL6696 PROTEIN"/>
    <property type="match status" value="1"/>
</dbReference>
<evidence type="ECO:0000313" key="3">
    <source>
        <dbReference type="Proteomes" id="UP000315303"/>
    </source>
</evidence>
<keyword evidence="2" id="KW-0808">Transferase</keyword>
<dbReference type="AlphaFoldDB" id="A0A502L242"/>
<dbReference type="InterPro" id="IPR000182">
    <property type="entry name" value="GNAT_dom"/>
</dbReference>
<dbReference type="EMBL" id="SAWY01000005">
    <property type="protein sequence ID" value="TPH18020.1"/>
    <property type="molecule type" value="Genomic_DNA"/>
</dbReference>
<dbReference type="InterPro" id="IPR016181">
    <property type="entry name" value="Acyl_CoA_acyltransferase"/>
</dbReference>
<dbReference type="PANTHER" id="PTHR43610:SF1">
    <property type="entry name" value="N-ACETYLTRANSFERASE DOMAIN-CONTAINING PROTEIN"/>
    <property type="match status" value="1"/>
</dbReference>
<evidence type="ECO:0000313" key="2">
    <source>
        <dbReference type="EMBL" id="TPH18020.1"/>
    </source>
</evidence>
<comment type="caution">
    <text evidence="2">The sequence shown here is derived from an EMBL/GenBank/DDBJ whole genome shotgun (WGS) entry which is preliminary data.</text>
</comment>